<dbReference type="Gene3D" id="1.10.238.20">
    <property type="entry name" value="Pheromone/general odorant binding protein domain"/>
    <property type="match status" value="1"/>
</dbReference>
<sequence length="158" mass="18290">MWAEAILIFSVFVASIKVKWIYQSCADEKINPGNEYKEYILCKASAFLVERPGDSTYPDMEEFMDCTFIKAGWMDKTRHALNVLKIANDLKTSGYPDRQNQIEEQIKLCKNIYDPPLNAMNYLDCIALGRNSTKEIIAFIRKREPDFFNVFHCKGITL</sequence>
<evidence type="ECO:0000256" key="3">
    <source>
        <dbReference type="ARBA" id="ARBA00022525"/>
    </source>
</evidence>
<reference evidence="4 5" key="1">
    <citation type="submission" date="2017-06" db="EMBL/GenBank/DDBJ databases">
        <title>Aedes aegypti genome working group (AGWG) sequencing and assembly.</title>
        <authorList>
            <consortium name="Aedes aegypti Genome Working Group (AGWG)"/>
            <person name="Matthews B.J."/>
        </authorList>
    </citation>
    <scope>NUCLEOTIDE SEQUENCE [LARGE SCALE GENOMIC DNA]</scope>
    <source>
        <strain evidence="4 5">LVP_AGWG</strain>
    </source>
</reference>
<keyword evidence="5" id="KW-1185">Reference proteome</keyword>
<dbReference type="InParanoid" id="A0A6I8U443"/>
<evidence type="ECO:0000256" key="1">
    <source>
        <dbReference type="ARBA" id="ARBA00004613"/>
    </source>
</evidence>
<evidence type="ECO:0000256" key="2">
    <source>
        <dbReference type="ARBA" id="ARBA00008098"/>
    </source>
</evidence>
<keyword evidence="3" id="KW-0964">Secreted</keyword>
<accession>A0A6I8U443</accession>
<organism evidence="4 5">
    <name type="scientific">Aedes aegypti</name>
    <name type="common">Yellowfever mosquito</name>
    <name type="synonym">Culex aegypti</name>
    <dbReference type="NCBI Taxonomy" id="7159"/>
    <lineage>
        <taxon>Eukaryota</taxon>
        <taxon>Metazoa</taxon>
        <taxon>Ecdysozoa</taxon>
        <taxon>Arthropoda</taxon>
        <taxon>Hexapoda</taxon>
        <taxon>Insecta</taxon>
        <taxon>Pterygota</taxon>
        <taxon>Neoptera</taxon>
        <taxon>Endopterygota</taxon>
        <taxon>Diptera</taxon>
        <taxon>Nematocera</taxon>
        <taxon>Culicoidea</taxon>
        <taxon>Culicidae</taxon>
        <taxon>Culicinae</taxon>
        <taxon>Aedini</taxon>
        <taxon>Aedes</taxon>
        <taxon>Stegomyia</taxon>
    </lineage>
</organism>
<dbReference type="Proteomes" id="UP000008820">
    <property type="component" value="Chromosome 2"/>
</dbReference>
<protein>
    <submittedName>
        <fullName evidence="4">Uncharacterized protein</fullName>
    </submittedName>
</protein>
<evidence type="ECO:0000313" key="5">
    <source>
        <dbReference type="Proteomes" id="UP000008820"/>
    </source>
</evidence>
<comment type="similarity">
    <text evidence="2">Belongs to the PBP/GOBP family.</text>
</comment>
<proteinExistence type="inferred from homology"/>
<dbReference type="GO" id="GO:0005549">
    <property type="term" value="F:odorant binding"/>
    <property type="evidence" value="ECO:0007669"/>
    <property type="project" value="InterPro"/>
</dbReference>
<gene>
    <name evidence="4" type="primary">5567955</name>
</gene>
<dbReference type="EnsemblMetazoa" id="AAEL024303-RA">
    <property type="protein sequence ID" value="AAEL024303-PA"/>
    <property type="gene ID" value="AAEL024303"/>
</dbReference>
<evidence type="ECO:0000313" key="4">
    <source>
        <dbReference type="EnsemblMetazoa" id="AAEL024303-PA"/>
    </source>
</evidence>
<comment type="subcellular location">
    <subcellularLocation>
        <location evidence="1">Secreted</location>
    </subcellularLocation>
</comment>
<dbReference type="InterPro" id="IPR036728">
    <property type="entry name" value="PBP_GOBP_sf"/>
</dbReference>
<dbReference type="AlphaFoldDB" id="A0A6I8U443"/>
<reference evidence="4" key="2">
    <citation type="submission" date="2020-05" db="UniProtKB">
        <authorList>
            <consortium name="EnsemblMetazoa"/>
        </authorList>
    </citation>
    <scope>IDENTIFICATION</scope>
    <source>
        <strain evidence="4">LVP_AGWG</strain>
    </source>
</reference>
<name>A0A6I8U443_AEDAE</name>
<dbReference type="GO" id="GO:0005576">
    <property type="term" value="C:extracellular region"/>
    <property type="evidence" value="ECO:0007669"/>
    <property type="project" value="UniProtKB-SubCell"/>
</dbReference>